<sequence>MLIRKEVSIAGFAFFGGCARFLLTAAWSAAGTLISNLLGCFLLAALTYYGVNTIKGMPDWLAAGLGTGFVGAFTTFSSFNLDFLKLQQANSPYAMAYLLGSIFLGLACAYFGAFCGERTARWFG</sequence>
<evidence type="ECO:0000256" key="8">
    <source>
        <dbReference type="ARBA" id="ARBA00035585"/>
    </source>
</evidence>
<dbReference type="AlphaFoldDB" id="A0A916QJ32"/>
<keyword evidence="5 10" id="KW-0472">Membrane</keyword>
<feature type="binding site" evidence="10">
    <location>
        <position position="74"/>
    </location>
    <ligand>
        <name>Na(+)</name>
        <dbReference type="ChEBI" id="CHEBI:29101"/>
        <note>structural</note>
    </ligand>
</feature>
<dbReference type="GO" id="GO:0046872">
    <property type="term" value="F:metal ion binding"/>
    <property type="evidence" value="ECO:0007669"/>
    <property type="project" value="UniProtKB-KW"/>
</dbReference>
<dbReference type="HAMAP" id="MF_00454">
    <property type="entry name" value="FluC"/>
    <property type="match status" value="1"/>
</dbReference>
<feature type="transmembrane region" description="Helical" evidence="10">
    <location>
        <begin position="7"/>
        <end position="27"/>
    </location>
</feature>
<evidence type="ECO:0000313" key="12">
    <source>
        <dbReference type="Proteomes" id="UP000677218"/>
    </source>
</evidence>
<dbReference type="Proteomes" id="UP000677218">
    <property type="component" value="Unassembled WGS sequence"/>
</dbReference>
<protein>
    <recommendedName>
        <fullName evidence="10">Fluoride-specific ion channel FluC</fullName>
    </recommendedName>
</protein>
<keyword evidence="3 10" id="KW-0812">Transmembrane</keyword>
<evidence type="ECO:0000256" key="2">
    <source>
        <dbReference type="ARBA" id="ARBA00022475"/>
    </source>
</evidence>
<comment type="activity regulation">
    <text evidence="10">Na(+) is not transported, but it plays an essential structural role and its presence is essential for fluoride channel function.</text>
</comment>
<comment type="similarity">
    <text evidence="7 10">Belongs to the fluoride channel Fluc/FEX (TC 1.A.43) family.</text>
</comment>
<evidence type="ECO:0000256" key="9">
    <source>
        <dbReference type="ARBA" id="ARBA00049940"/>
    </source>
</evidence>
<keyword evidence="10" id="KW-0479">Metal-binding</keyword>
<dbReference type="PROSITE" id="PS51257">
    <property type="entry name" value="PROKAR_LIPOPROTEIN"/>
    <property type="match status" value="1"/>
</dbReference>
<reference evidence="11" key="1">
    <citation type="submission" date="2020-08" db="EMBL/GenBank/DDBJ databases">
        <title>Taxonomic study for Lactobacillus species isolated from hardwood bark.</title>
        <authorList>
            <person name="Tohno M."/>
            <person name="Tanizawa Y."/>
        </authorList>
    </citation>
    <scope>NUCLEOTIDE SEQUENCE</scope>
    <source>
        <strain evidence="11">B40</strain>
    </source>
</reference>
<dbReference type="GO" id="GO:0005886">
    <property type="term" value="C:plasma membrane"/>
    <property type="evidence" value="ECO:0007669"/>
    <property type="project" value="UniProtKB-SubCell"/>
</dbReference>
<comment type="subcellular location">
    <subcellularLocation>
        <location evidence="1 10">Cell membrane</location>
        <topology evidence="1 10">Multi-pass membrane protein</topology>
    </subcellularLocation>
</comment>
<dbReference type="Pfam" id="PF02537">
    <property type="entry name" value="CRCB"/>
    <property type="match status" value="1"/>
</dbReference>
<feature type="transmembrane region" description="Helical" evidence="10">
    <location>
        <begin position="60"/>
        <end position="81"/>
    </location>
</feature>
<evidence type="ECO:0000256" key="4">
    <source>
        <dbReference type="ARBA" id="ARBA00022989"/>
    </source>
</evidence>
<keyword evidence="6 10" id="KW-0407">Ion channel</keyword>
<evidence type="ECO:0000256" key="7">
    <source>
        <dbReference type="ARBA" id="ARBA00035120"/>
    </source>
</evidence>
<comment type="function">
    <text evidence="9 10">Fluoride-specific ion channel. Important for reducing fluoride concentration in the cell, thus reducing its toxicity.</text>
</comment>
<keyword evidence="10" id="KW-0813">Transport</keyword>
<dbReference type="GO" id="GO:0062054">
    <property type="term" value="F:fluoride channel activity"/>
    <property type="evidence" value="ECO:0007669"/>
    <property type="project" value="UniProtKB-UniRule"/>
</dbReference>
<accession>A0A916QJ32</accession>
<dbReference type="PANTHER" id="PTHR28259:SF1">
    <property type="entry name" value="FLUORIDE EXPORT PROTEIN 1-RELATED"/>
    <property type="match status" value="1"/>
</dbReference>
<comment type="catalytic activity">
    <reaction evidence="8">
        <text>fluoride(in) = fluoride(out)</text>
        <dbReference type="Rhea" id="RHEA:76159"/>
        <dbReference type="ChEBI" id="CHEBI:17051"/>
    </reaction>
    <physiologicalReaction direction="left-to-right" evidence="8">
        <dbReference type="Rhea" id="RHEA:76160"/>
    </physiologicalReaction>
</comment>
<keyword evidence="12" id="KW-1185">Reference proteome</keyword>
<gene>
    <name evidence="11" type="primary">crcB_2</name>
    <name evidence="10" type="synonym">crcB</name>
    <name evidence="10" type="synonym">fluC</name>
    <name evidence="11" type="ORF">LCB40_10220</name>
</gene>
<keyword evidence="10" id="KW-0915">Sodium</keyword>
<feature type="transmembrane region" description="Helical" evidence="10">
    <location>
        <begin position="33"/>
        <end position="51"/>
    </location>
</feature>
<keyword evidence="2 10" id="KW-1003">Cell membrane</keyword>
<comment type="caution">
    <text evidence="11">The sequence shown here is derived from an EMBL/GenBank/DDBJ whole genome shotgun (WGS) entry which is preliminary data.</text>
</comment>
<proteinExistence type="inferred from homology"/>
<feature type="binding site" evidence="10">
    <location>
        <position position="71"/>
    </location>
    <ligand>
        <name>Na(+)</name>
        <dbReference type="ChEBI" id="CHEBI:29101"/>
        <note>structural</note>
    </ligand>
</feature>
<evidence type="ECO:0000313" key="11">
    <source>
        <dbReference type="EMBL" id="GFZ27142.1"/>
    </source>
</evidence>
<name>A0A916QJ32_9LACO</name>
<evidence type="ECO:0000256" key="6">
    <source>
        <dbReference type="ARBA" id="ARBA00023303"/>
    </source>
</evidence>
<evidence type="ECO:0000256" key="3">
    <source>
        <dbReference type="ARBA" id="ARBA00022692"/>
    </source>
</evidence>
<evidence type="ECO:0000256" key="10">
    <source>
        <dbReference type="HAMAP-Rule" id="MF_00454"/>
    </source>
</evidence>
<keyword evidence="10" id="KW-0406">Ion transport</keyword>
<dbReference type="PANTHER" id="PTHR28259">
    <property type="entry name" value="FLUORIDE EXPORT PROTEIN 1-RELATED"/>
    <property type="match status" value="1"/>
</dbReference>
<keyword evidence="4 10" id="KW-1133">Transmembrane helix</keyword>
<dbReference type="GO" id="GO:0140114">
    <property type="term" value="P:cellular detoxification of fluoride"/>
    <property type="evidence" value="ECO:0007669"/>
    <property type="project" value="UniProtKB-UniRule"/>
</dbReference>
<feature type="transmembrane region" description="Helical" evidence="10">
    <location>
        <begin position="93"/>
        <end position="115"/>
    </location>
</feature>
<evidence type="ECO:0000256" key="5">
    <source>
        <dbReference type="ARBA" id="ARBA00023136"/>
    </source>
</evidence>
<dbReference type="EMBL" id="BMAY01000006">
    <property type="protein sequence ID" value="GFZ27142.1"/>
    <property type="molecule type" value="Genomic_DNA"/>
</dbReference>
<dbReference type="InterPro" id="IPR003691">
    <property type="entry name" value="FluC"/>
</dbReference>
<organism evidence="11 12">
    <name type="scientific">Lactobacillus corticis</name>
    <dbReference type="NCBI Taxonomy" id="2201249"/>
    <lineage>
        <taxon>Bacteria</taxon>
        <taxon>Bacillati</taxon>
        <taxon>Bacillota</taxon>
        <taxon>Bacilli</taxon>
        <taxon>Lactobacillales</taxon>
        <taxon>Lactobacillaceae</taxon>
        <taxon>Lactobacillus</taxon>
    </lineage>
</organism>
<evidence type="ECO:0000256" key="1">
    <source>
        <dbReference type="ARBA" id="ARBA00004651"/>
    </source>
</evidence>
<dbReference type="RefSeq" id="WP_212780834.1">
    <property type="nucleotide sequence ID" value="NZ_BMAY01000006.1"/>
</dbReference>